<feature type="transmembrane region" description="Helical" evidence="1">
    <location>
        <begin position="109"/>
        <end position="131"/>
    </location>
</feature>
<comment type="caution">
    <text evidence="2">The sequence shown here is derived from an EMBL/GenBank/DDBJ whole genome shotgun (WGS) entry which is preliminary data.</text>
</comment>
<dbReference type="InterPro" id="IPR036259">
    <property type="entry name" value="MFS_trans_sf"/>
</dbReference>
<sequence>MPAGDQKDLHAHPVHARLQRLTRPLYAYAVCQELILLYPVYTLLFAHHGLSTTQISSLFVIWSLTSVLLALPTGTWADLVPRRHLLALGPLLTGTGFTLWLLAPSYPAFAAGFVLWGTGSTLVSGTLEALVRTELDHRGAPDHYTRLMGRTSALEVASAGTATLLAVPAMAHGGYTTVGAASVTVCALGALTALALPEQRPTTTPDQNPHPDPGYTATLRAGLHQARTSRPVRSALLLLVVATVFWQSLEEYIPLLASDSGVAPATVPAVMLLVWAFVTIGGLTAARAARWPRPLLGLGTDAVAIGTYAGYAGLITGLGHPAVFTLFMLPYAAVGLTMLAPARNTT</sequence>
<proteinExistence type="predicted"/>
<dbReference type="PANTHER" id="PTHR23530">
    <property type="entry name" value="TRANSPORT PROTEIN-RELATED"/>
    <property type="match status" value="1"/>
</dbReference>
<accession>A0A918X9I7</accession>
<feature type="transmembrane region" description="Helical" evidence="1">
    <location>
        <begin position="177"/>
        <end position="196"/>
    </location>
</feature>
<protein>
    <submittedName>
        <fullName evidence="2">MFS transporter</fullName>
    </submittedName>
</protein>
<name>A0A918X9I7_9ACTN</name>
<dbReference type="Pfam" id="PF07690">
    <property type="entry name" value="MFS_1"/>
    <property type="match status" value="1"/>
</dbReference>
<dbReference type="Gene3D" id="1.20.1250.20">
    <property type="entry name" value="MFS general substrate transporter like domains"/>
    <property type="match status" value="1"/>
</dbReference>
<evidence type="ECO:0000313" key="2">
    <source>
        <dbReference type="EMBL" id="GHD19673.1"/>
    </source>
</evidence>
<keyword evidence="1" id="KW-0812">Transmembrane</keyword>
<feature type="transmembrane region" description="Helical" evidence="1">
    <location>
        <begin position="322"/>
        <end position="342"/>
    </location>
</feature>
<dbReference type="InterPro" id="IPR011701">
    <property type="entry name" value="MFS"/>
</dbReference>
<keyword evidence="3" id="KW-1185">Reference proteome</keyword>
<evidence type="ECO:0000313" key="3">
    <source>
        <dbReference type="Proteomes" id="UP000654947"/>
    </source>
</evidence>
<gene>
    <name evidence="2" type="ORF">GCM10007147_10770</name>
</gene>
<dbReference type="RefSeq" id="WP_193517498.1">
    <property type="nucleotide sequence ID" value="NZ_BMXL01000004.1"/>
</dbReference>
<feature type="transmembrane region" description="Helical" evidence="1">
    <location>
        <begin position="261"/>
        <end position="283"/>
    </location>
</feature>
<feature type="transmembrane region" description="Helical" evidence="1">
    <location>
        <begin position="25"/>
        <end position="47"/>
    </location>
</feature>
<dbReference type="InterPro" id="IPR053160">
    <property type="entry name" value="MFS_DHA3_Transporter"/>
</dbReference>
<dbReference type="EMBL" id="BMXL01000004">
    <property type="protein sequence ID" value="GHD19673.1"/>
    <property type="molecule type" value="Genomic_DNA"/>
</dbReference>
<dbReference type="SUPFAM" id="SSF103473">
    <property type="entry name" value="MFS general substrate transporter"/>
    <property type="match status" value="1"/>
</dbReference>
<feature type="transmembrane region" description="Helical" evidence="1">
    <location>
        <begin position="85"/>
        <end position="103"/>
    </location>
</feature>
<feature type="transmembrane region" description="Helical" evidence="1">
    <location>
        <begin position="232"/>
        <end position="249"/>
    </location>
</feature>
<keyword evidence="1" id="KW-1133">Transmembrane helix</keyword>
<dbReference type="GO" id="GO:0022857">
    <property type="term" value="F:transmembrane transporter activity"/>
    <property type="evidence" value="ECO:0007669"/>
    <property type="project" value="InterPro"/>
</dbReference>
<reference evidence="2 3" key="1">
    <citation type="journal article" date="2014" name="Int. J. Syst. Evol. Microbiol.">
        <title>Complete genome sequence of Corynebacterium casei LMG S-19264T (=DSM 44701T), isolated from a smear-ripened cheese.</title>
        <authorList>
            <consortium name="US DOE Joint Genome Institute (JGI-PGF)"/>
            <person name="Walter F."/>
            <person name="Albersmeier A."/>
            <person name="Kalinowski J."/>
            <person name="Ruckert C."/>
        </authorList>
    </citation>
    <scope>NUCLEOTIDE SEQUENCE [LARGE SCALE GENOMIC DNA]</scope>
    <source>
        <strain evidence="2 3">KCTC 19473</strain>
    </source>
</reference>
<organism evidence="2 3">
    <name type="scientific">Nocardiopsis kunsanensis</name>
    <dbReference type="NCBI Taxonomy" id="141693"/>
    <lineage>
        <taxon>Bacteria</taxon>
        <taxon>Bacillati</taxon>
        <taxon>Actinomycetota</taxon>
        <taxon>Actinomycetes</taxon>
        <taxon>Streptosporangiales</taxon>
        <taxon>Nocardiopsidaceae</taxon>
        <taxon>Nocardiopsis</taxon>
    </lineage>
</organism>
<dbReference type="AlphaFoldDB" id="A0A918X9I7"/>
<feature type="transmembrane region" description="Helical" evidence="1">
    <location>
        <begin position="152"/>
        <end position="171"/>
    </location>
</feature>
<keyword evidence="1" id="KW-0472">Membrane</keyword>
<feature type="transmembrane region" description="Helical" evidence="1">
    <location>
        <begin position="295"/>
        <end position="316"/>
    </location>
</feature>
<evidence type="ECO:0000256" key="1">
    <source>
        <dbReference type="SAM" id="Phobius"/>
    </source>
</evidence>
<dbReference type="PANTHER" id="PTHR23530:SF1">
    <property type="entry name" value="PERMEASE, MAJOR FACILITATOR SUPERFAMILY-RELATED"/>
    <property type="match status" value="1"/>
</dbReference>
<feature type="transmembrane region" description="Helical" evidence="1">
    <location>
        <begin position="53"/>
        <end position="73"/>
    </location>
</feature>
<dbReference type="Proteomes" id="UP000654947">
    <property type="component" value="Unassembled WGS sequence"/>
</dbReference>